<evidence type="ECO:0000313" key="1">
    <source>
        <dbReference type="EMBL" id="SVD79082.1"/>
    </source>
</evidence>
<dbReference type="Gene3D" id="3.30.390.10">
    <property type="entry name" value="Enolase-like, N-terminal domain"/>
    <property type="match status" value="1"/>
</dbReference>
<dbReference type="AlphaFoldDB" id="A0A382Y6X8"/>
<accession>A0A382Y6X8</accession>
<reference evidence="1" key="1">
    <citation type="submission" date="2018-05" db="EMBL/GenBank/DDBJ databases">
        <authorList>
            <person name="Lanie J.A."/>
            <person name="Ng W.-L."/>
            <person name="Kazmierczak K.M."/>
            <person name="Andrzejewski T.M."/>
            <person name="Davidsen T.M."/>
            <person name="Wayne K.J."/>
            <person name="Tettelin H."/>
            <person name="Glass J.I."/>
            <person name="Rusch D."/>
            <person name="Podicherti R."/>
            <person name="Tsui H.-C.T."/>
            <person name="Winkler M.E."/>
        </authorList>
    </citation>
    <scope>NUCLEOTIDE SEQUENCE</scope>
</reference>
<sequence>VKIAEVKAIPLEIPFSHGGNAAGWTGSAWTSLTTTLVKVSSDTGLVGYGEAFSYN</sequence>
<feature type="non-terminal residue" evidence="1">
    <location>
        <position position="55"/>
    </location>
</feature>
<dbReference type="SUPFAM" id="SSF54826">
    <property type="entry name" value="Enolase N-terminal domain-like"/>
    <property type="match status" value="1"/>
</dbReference>
<dbReference type="EMBL" id="UINC01173467">
    <property type="protein sequence ID" value="SVD79082.1"/>
    <property type="molecule type" value="Genomic_DNA"/>
</dbReference>
<dbReference type="InterPro" id="IPR029017">
    <property type="entry name" value="Enolase-like_N"/>
</dbReference>
<protein>
    <recommendedName>
        <fullName evidence="2">Mandelate racemase/muconate lactonizing enzyme N-terminal domain-containing protein</fullName>
    </recommendedName>
</protein>
<gene>
    <name evidence="1" type="ORF">METZ01_LOCUS431936</name>
</gene>
<evidence type="ECO:0008006" key="2">
    <source>
        <dbReference type="Google" id="ProtNLM"/>
    </source>
</evidence>
<feature type="non-terminal residue" evidence="1">
    <location>
        <position position="1"/>
    </location>
</feature>
<proteinExistence type="predicted"/>
<organism evidence="1">
    <name type="scientific">marine metagenome</name>
    <dbReference type="NCBI Taxonomy" id="408172"/>
    <lineage>
        <taxon>unclassified sequences</taxon>
        <taxon>metagenomes</taxon>
        <taxon>ecological metagenomes</taxon>
    </lineage>
</organism>
<name>A0A382Y6X8_9ZZZZ</name>